<sequence length="395" mass="44531">MVAGAALHITGFLRVKDSLRSLRILLDILLICLKGITVTKSISLSKRIFVIVILFVIVAVCTFFVQSCARKSNHAASFQNYHATIDGKEIAGITNNISSLTWSAQSNTLFSTINKPAAIVEMTTNGDLIRTIPLDFVKDLETIEYIGDNQFVISDERDYAIYVISLTPNSEVKILKKIKIPLQESPTNCGFEGLAYSRQDHTFWFFKEKNPIEVYKVNGLLSSNELHISKDKALQRQFTLDDVSGAEFNQQKNTLLVLSHESRALQEVTLVGEVIGEMSLTKGSRGLSHNINRPKGLRWMPLVIFISLANQIVFIALPLNHRINRPGMLHLFVINLLTTKMTNKVKHAFVHASRRTLFFQHRAFRDAGSDLRYGFRPLPLYAYVARHDGGRIVFI</sequence>
<dbReference type="SUPFAM" id="SSF50956">
    <property type="entry name" value="Thermostable phytase (3-phytase)"/>
    <property type="match status" value="1"/>
</dbReference>
<dbReference type="InterPro" id="IPR009722">
    <property type="entry name" value="YjiK/CarP"/>
</dbReference>
<proteinExistence type="predicted"/>
<dbReference type="STRING" id="585034.ECIAI1_4550"/>
<keyword evidence="3 4" id="KW-0472">Membrane</keyword>
<name>A0A2X3KJR6_ECOLX</name>
<dbReference type="Pfam" id="PF06977">
    <property type="entry name" value="SdiA-regulated"/>
    <property type="match status" value="1"/>
</dbReference>
<evidence type="ECO:0000313" key="5">
    <source>
        <dbReference type="EMBL" id="SQD07054.1"/>
    </source>
</evidence>
<gene>
    <name evidence="5" type="ORF">NCTC8009_07670</name>
</gene>
<keyword evidence="4" id="KW-1133">Transmembrane helix</keyword>
<keyword evidence="4" id="KW-0812">Transmembrane</keyword>
<feature type="transmembrane region" description="Helical" evidence="4">
    <location>
        <begin position="48"/>
        <end position="65"/>
    </location>
</feature>
<keyword evidence="2" id="KW-1003">Cell membrane</keyword>
<evidence type="ECO:0000256" key="2">
    <source>
        <dbReference type="ARBA" id="ARBA00022475"/>
    </source>
</evidence>
<dbReference type="EMBL" id="UARW01000010">
    <property type="protein sequence ID" value="SQD07054.1"/>
    <property type="molecule type" value="Genomic_DNA"/>
</dbReference>
<dbReference type="CDD" id="cd09971">
    <property type="entry name" value="SdiA-regulated"/>
    <property type="match status" value="1"/>
</dbReference>
<dbReference type="GO" id="GO:0005886">
    <property type="term" value="C:plasma membrane"/>
    <property type="evidence" value="ECO:0007669"/>
    <property type="project" value="UniProtKB-SubCell"/>
</dbReference>
<comment type="subcellular location">
    <subcellularLocation>
        <location evidence="1">Cell membrane</location>
        <topology evidence="1">Single-pass membrane protein</topology>
    </subcellularLocation>
</comment>
<protein>
    <submittedName>
        <fullName evidence="5">SdiA-regulated domain protein</fullName>
    </submittedName>
</protein>
<dbReference type="Proteomes" id="UP000250991">
    <property type="component" value="Unassembled WGS sequence"/>
</dbReference>
<reference evidence="5 6" key="1">
    <citation type="submission" date="2018-06" db="EMBL/GenBank/DDBJ databases">
        <authorList>
            <consortium name="Pathogen Informatics"/>
            <person name="Doyle S."/>
        </authorList>
    </citation>
    <scope>NUCLEOTIDE SEQUENCE [LARGE SCALE GENOMIC DNA]</scope>
    <source>
        <strain evidence="5 6">NCTC8009</strain>
    </source>
</reference>
<organism evidence="5 6">
    <name type="scientific">Escherichia coli</name>
    <dbReference type="NCBI Taxonomy" id="562"/>
    <lineage>
        <taxon>Bacteria</taxon>
        <taxon>Pseudomonadati</taxon>
        <taxon>Pseudomonadota</taxon>
        <taxon>Gammaproteobacteria</taxon>
        <taxon>Enterobacterales</taxon>
        <taxon>Enterobacteriaceae</taxon>
        <taxon>Escherichia</taxon>
    </lineage>
</organism>
<evidence type="ECO:0000256" key="4">
    <source>
        <dbReference type="SAM" id="Phobius"/>
    </source>
</evidence>
<accession>A0A2X3KJR6</accession>
<feature type="transmembrane region" description="Helical" evidence="4">
    <location>
        <begin position="20"/>
        <end position="36"/>
    </location>
</feature>
<evidence type="ECO:0000256" key="3">
    <source>
        <dbReference type="ARBA" id="ARBA00023136"/>
    </source>
</evidence>
<evidence type="ECO:0000256" key="1">
    <source>
        <dbReference type="ARBA" id="ARBA00004162"/>
    </source>
</evidence>
<evidence type="ECO:0000313" key="6">
    <source>
        <dbReference type="Proteomes" id="UP000250991"/>
    </source>
</evidence>
<feature type="transmembrane region" description="Helical" evidence="4">
    <location>
        <begin position="299"/>
        <end position="319"/>
    </location>
</feature>
<dbReference type="AlphaFoldDB" id="A0A2X3KJR6"/>